<gene>
    <name evidence="1" type="ORF">BU16DRAFT_161378</name>
</gene>
<accession>A0A6A6QBI5</accession>
<proteinExistence type="predicted"/>
<protein>
    <submittedName>
        <fullName evidence="1">Uncharacterized protein</fullName>
    </submittedName>
</protein>
<dbReference type="EMBL" id="MU004198">
    <property type="protein sequence ID" value="KAF2489632.1"/>
    <property type="molecule type" value="Genomic_DNA"/>
</dbReference>
<evidence type="ECO:0000313" key="2">
    <source>
        <dbReference type="Proteomes" id="UP000799750"/>
    </source>
</evidence>
<name>A0A6A6QBI5_9PEZI</name>
<organism evidence="1 2">
    <name type="scientific">Lophium mytilinum</name>
    <dbReference type="NCBI Taxonomy" id="390894"/>
    <lineage>
        <taxon>Eukaryota</taxon>
        <taxon>Fungi</taxon>
        <taxon>Dikarya</taxon>
        <taxon>Ascomycota</taxon>
        <taxon>Pezizomycotina</taxon>
        <taxon>Dothideomycetes</taxon>
        <taxon>Pleosporomycetidae</taxon>
        <taxon>Mytilinidiales</taxon>
        <taxon>Mytilinidiaceae</taxon>
        <taxon>Lophium</taxon>
    </lineage>
</organism>
<dbReference type="Proteomes" id="UP000799750">
    <property type="component" value="Unassembled WGS sequence"/>
</dbReference>
<evidence type="ECO:0000313" key="1">
    <source>
        <dbReference type="EMBL" id="KAF2489632.1"/>
    </source>
</evidence>
<sequence length="172" mass="20028">MWTWSLFHADNEGNIHTRKCSRFQGRLQNLCGPCDMRFCDRQVHCYKIIIPYKSMNDHGSKGEVLAGWRTSASAAWHFLNLPPQFFRPHFHLAKTRLDHVSAILHHFRTQAHHTNTAREAPLLLSTIPSSALIEQRVDFASQSWVRFPSCGRRKAETWPQIARCERTCLARY</sequence>
<dbReference type="AlphaFoldDB" id="A0A6A6QBI5"/>
<keyword evidence="2" id="KW-1185">Reference proteome</keyword>
<reference evidence="1" key="1">
    <citation type="journal article" date="2020" name="Stud. Mycol.">
        <title>101 Dothideomycetes genomes: a test case for predicting lifestyles and emergence of pathogens.</title>
        <authorList>
            <person name="Haridas S."/>
            <person name="Albert R."/>
            <person name="Binder M."/>
            <person name="Bloem J."/>
            <person name="Labutti K."/>
            <person name="Salamov A."/>
            <person name="Andreopoulos B."/>
            <person name="Baker S."/>
            <person name="Barry K."/>
            <person name="Bills G."/>
            <person name="Bluhm B."/>
            <person name="Cannon C."/>
            <person name="Castanera R."/>
            <person name="Culley D."/>
            <person name="Daum C."/>
            <person name="Ezra D."/>
            <person name="Gonzalez J."/>
            <person name="Henrissat B."/>
            <person name="Kuo A."/>
            <person name="Liang C."/>
            <person name="Lipzen A."/>
            <person name="Lutzoni F."/>
            <person name="Magnuson J."/>
            <person name="Mondo S."/>
            <person name="Nolan M."/>
            <person name="Ohm R."/>
            <person name="Pangilinan J."/>
            <person name="Park H.-J."/>
            <person name="Ramirez L."/>
            <person name="Alfaro M."/>
            <person name="Sun H."/>
            <person name="Tritt A."/>
            <person name="Yoshinaga Y."/>
            <person name="Zwiers L.-H."/>
            <person name="Turgeon B."/>
            <person name="Goodwin S."/>
            <person name="Spatafora J."/>
            <person name="Crous P."/>
            <person name="Grigoriev I."/>
        </authorList>
    </citation>
    <scope>NUCLEOTIDE SEQUENCE</scope>
    <source>
        <strain evidence="1">CBS 269.34</strain>
    </source>
</reference>